<accession>A0AAD7NJI1</accession>
<evidence type="ECO:0000313" key="3">
    <source>
        <dbReference type="Proteomes" id="UP001215598"/>
    </source>
</evidence>
<keyword evidence="1" id="KW-0812">Transmembrane</keyword>
<proteinExistence type="predicted"/>
<feature type="transmembrane region" description="Helical" evidence="1">
    <location>
        <begin position="71"/>
        <end position="93"/>
    </location>
</feature>
<dbReference type="Proteomes" id="UP001215598">
    <property type="component" value="Unassembled WGS sequence"/>
</dbReference>
<name>A0AAD7NJI1_9AGAR</name>
<evidence type="ECO:0000313" key="2">
    <source>
        <dbReference type="EMBL" id="KAJ7763768.1"/>
    </source>
</evidence>
<gene>
    <name evidence="2" type="ORF">B0H16DRAFT_1311044</name>
</gene>
<comment type="caution">
    <text evidence="2">The sequence shown here is derived from an EMBL/GenBank/DDBJ whole genome shotgun (WGS) entry which is preliminary data.</text>
</comment>
<feature type="transmembrane region" description="Helical" evidence="1">
    <location>
        <begin position="40"/>
        <end position="59"/>
    </location>
</feature>
<keyword evidence="1" id="KW-0472">Membrane</keyword>
<evidence type="ECO:0000256" key="1">
    <source>
        <dbReference type="SAM" id="Phobius"/>
    </source>
</evidence>
<organism evidence="2 3">
    <name type="scientific">Mycena metata</name>
    <dbReference type="NCBI Taxonomy" id="1033252"/>
    <lineage>
        <taxon>Eukaryota</taxon>
        <taxon>Fungi</taxon>
        <taxon>Dikarya</taxon>
        <taxon>Basidiomycota</taxon>
        <taxon>Agaricomycotina</taxon>
        <taxon>Agaricomycetes</taxon>
        <taxon>Agaricomycetidae</taxon>
        <taxon>Agaricales</taxon>
        <taxon>Marasmiineae</taxon>
        <taxon>Mycenaceae</taxon>
        <taxon>Mycena</taxon>
    </lineage>
</organism>
<dbReference type="EMBL" id="JARKIB010000029">
    <property type="protein sequence ID" value="KAJ7763768.1"/>
    <property type="molecule type" value="Genomic_DNA"/>
</dbReference>
<keyword evidence="3" id="KW-1185">Reference proteome</keyword>
<feature type="transmembrane region" description="Helical" evidence="1">
    <location>
        <begin position="6"/>
        <end position="28"/>
    </location>
</feature>
<reference evidence="2" key="1">
    <citation type="submission" date="2023-03" db="EMBL/GenBank/DDBJ databases">
        <title>Massive genome expansion in bonnet fungi (Mycena s.s.) driven by repeated elements and novel gene families across ecological guilds.</title>
        <authorList>
            <consortium name="Lawrence Berkeley National Laboratory"/>
            <person name="Harder C.B."/>
            <person name="Miyauchi S."/>
            <person name="Viragh M."/>
            <person name="Kuo A."/>
            <person name="Thoen E."/>
            <person name="Andreopoulos B."/>
            <person name="Lu D."/>
            <person name="Skrede I."/>
            <person name="Drula E."/>
            <person name="Henrissat B."/>
            <person name="Morin E."/>
            <person name="Kohler A."/>
            <person name="Barry K."/>
            <person name="LaButti K."/>
            <person name="Morin E."/>
            <person name="Salamov A."/>
            <person name="Lipzen A."/>
            <person name="Mereny Z."/>
            <person name="Hegedus B."/>
            <person name="Baldrian P."/>
            <person name="Stursova M."/>
            <person name="Weitz H."/>
            <person name="Taylor A."/>
            <person name="Grigoriev I.V."/>
            <person name="Nagy L.G."/>
            <person name="Martin F."/>
            <person name="Kauserud H."/>
        </authorList>
    </citation>
    <scope>NUCLEOTIDE SEQUENCE</scope>
    <source>
        <strain evidence="2">CBHHK182m</strain>
    </source>
</reference>
<dbReference type="AlphaFoldDB" id="A0AAD7NJI1"/>
<keyword evidence="1" id="KW-1133">Transmembrane helix</keyword>
<feature type="non-terminal residue" evidence="2">
    <location>
        <position position="1"/>
    </location>
</feature>
<protein>
    <submittedName>
        <fullName evidence="2">Uncharacterized protein</fullName>
    </submittedName>
</protein>
<sequence>PDISGIGVRFAIYMQNLLSFIPAIWALWDGTVTKAELESVETQSTTILITAFAILIAAIVEAQTAAGLSNFHASVVLSLSWMNNTNTFIYFLLYVQHKSLADREPIEGWSSWIKHIRDKVWTNLGLRNEGSKDPERV</sequence>